<dbReference type="RefSeq" id="WP_367286309.1">
    <property type="nucleotide sequence ID" value="NZ_JBBMEY010000007.1"/>
</dbReference>
<feature type="domain" description="Glycosyltransferase 2-like" evidence="3">
    <location>
        <begin position="5"/>
        <end position="126"/>
    </location>
</feature>
<protein>
    <submittedName>
        <fullName evidence="4">Glycosyltransferase family 2 protein</fullName>
        <ecNumber evidence="4">2.4.-.-</ecNumber>
    </submittedName>
</protein>
<dbReference type="EC" id="2.4.-.-" evidence="4"/>
<accession>A0ABV1HRM3</accession>
<dbReference type="GO" id="GO:0016757">
    <property type="term" value="F:glycosyltransferase activity"/>
    <property type="evidence" value="ECO:0007669"/>
    <property type="project" value="UniProtKB-KW"/>
</dbReference>
<keyword evidence="1 4" id="KW-0328">Glycosyltransferase</keyword>
<proteinExistence type="predicted"/>
<dbReference type="EMBL" id="JBBMFI010000003">
    <property type="protein sequence ID" value="MEQ2564979.1"/>
    <property type="molecule type" value="Genomic_DNA"/>
</dbReference>
<dbReference type="Pfam" id="PF00535">
    <property type="entry name" value="Glycos_transf_2"/>
    <property type="match status" value="1"/>
</dbReference>
<name>A0ABV1HRM3_9FIRM</name>
<dbReference type="SUPFAM" id="SSF53448">
    <property type="entry name" value="Nucleotide-diphospho-sugar transferases"/>
    <property type="match status" value="1"/>
</dbReference>
<dbReference type="Proteomes" id="UP001478133">
    <property type="component" value="Unassembled WGS sequence"/>
</dbReference>
<evidence type="ECO:0000259" key="3">
    <source>
        <dbReference type="Pfam" id="PF00535"/>
    </source>
</evidence>
<evidence type="ECO:0000256" key="1">
    <source>
        <dbReference type="ARBA" id="ARBA00022676"/>
    </source>
</evidence>
<sequence length="343" mass="40036">MELISIIIPIYNVSKYLNRCVDSVVNQTYKNIEIILVDDGSKDNSGEMCDKYQEEYSNIKVVHKENAGLGFARNTGLEYVTGKYVIFVDGDDYIQKDMVENLYNDLKKANADTAIGGFRRVYSDREVVVANKFVGNVYEGDDVPKEVLVRMVGKKHNLTDYIEMSVWKVLFSMDIISKYNLKFPSERVFISEDIIFDTEYYRYAKRVVMSGDTGYCYCDNEGSLTTKYRSNRFELQKTLYLEMVKRMKELNLYNESKQRLMTTFISVTRYCVKLEQKFANENGKKKAKENIKAICNDEVLQKAFSEYENNLVPIKSRFINNLIIHKNTKLLYDFMALKNKFNI</sequence>
<dbReference type="PANTHER" id="PTHR22916:SF51">
    <property type="entry name" value="GLYCOSYLTRANSFERASE EPSH-RELATED"/>
    <property type="match status" value="1"/>
</dbReference>
<dbReference type="CDD" id="cd00761">
    <property type="entry name" value="Glyco_tranf_GTA_type"/>
    <property type="match status" value="1"/>
</dbReference>
<dbReference type="Gene3D" id="3.90.550.10">
    <property type="entry name" value="Spore Coat Polysaccharide Biosynthesis Protein SpsA, Chain A"/>
    <property type="match status" value="1"/>
</dbReference>
<dbReference type="PANTHER" id="PTHR22916">
    <property type="entry name" value="GLYCOSYLTRANSFERASE"/>
    <property type="match status" value="1"/>
</dbReference>
<organism evidence="4 5">
    <name type="scientific">Ruminococcoides intestinihominis</name>
    <dbReference type="NCBI Taxonomy" id="3133161"/>
    <lineage>
        <taxon>Bacteria</taxon>
        <taxon>Bacillati</taxon>
        <taxon>Bacillota</taxon>
        <taxon>Clostridia</taxon>
        <taxon>Eubacteriales</taxon>
        <taxon>Oscillospiraceae</taxon>
        <taxon>Ruminococcoides</taxon>
    </lineage>
</organism>
<dbReference type="InterPro" id="IPR001173">
    <property type="entry name" value="Glyco_trans_2-like"/>
</dbReference>
<keyword evidence="5" id="KW-1185">Reference proteome</keyword>
<keyword evidence="2 4" id="KW-0808">Transferase</keyword>
<reference evidence="4 5" key="1">
    <citation type="submission" date="2024-03" db="EMBL/GenBank/DDBJ databases">
        <title>Human intestinal bacterial collection.</title>
        <authorList>
            <person name="Pauvert C."/>
            <person name="Hitch T.C.A."/>
            <person name="Clavel T."/>
        </authorList>
    </citation>
    <scope>NUCLEOTIDE SEQUENCE [LARGE SCALE GENOMIC DNA]</scope>
    <source>
        <strain evidence="4 5">CLA-AP-H18</strain>
    </source>
</reference>
<evidence type="ECO:0000256" key="2">
    <source>
        <dbReference type="ARBA" id="ARBA00022679"/>
    </source>
</evidence>
<evidence type="ECO:0000313" key="4">
    <source>
        <dbReference type="EMBL" id="MEQ2564979.1"/>
    </source>
</evidence>
<gene>
    <name evidence="4" type="ORF">ABFO16_01860</name>
</gene>
<comment type="caution">
    <text evidence="4">The sequence shown here is derived from an EMBL/GenBank/DDBJ whole genome shotgun (WGS) entry which is preliminary data.</text>
</comment>
<evidence type="ECO:0000313" key="5">
    <source>
        <dbReference type="Proteomes" id="UP001478133"/>
    </source>
</evidence>
<dbReference type="InterPro" id="IPR029044">
    <property type="entry name" value="Nucleotide-diphossugar_trans"/>
</dbReference>